<sequence>MKSIALLALAGLLAGCSVNNYYESVETTAAAETQSERRAMDGVAIEERIPTDVRRLTVIVRSMNRSLAFYRDVLGLKVNYDTEVTLSGVNLPVGEPGTRARLVLLNANDPYIGWVGLMELFDPPLPDAEEPYPRRLGPGGAVLVVNTDDAEARCAAAVAVEGVTMTGPTRLQTYAGRNGGPDIRVMGCNVFDPDGIAVEINQLLD</sequence>
<dbReference type="RefSeq" id="WP_278015113.1">
    <property type="nucleotide sequence ID" value="NZ_CP121106.1"/>
</dbReference>
<protein>
    <submittedName>
        <fullName evidence="3">VOC family protein</fullName>
    </submittedName>
</protein>
<dbReference type="PROSITE" id="PS51257">
    <property type="entry name" value="PROKAR_LIPOPROTEIN"/>
    <property type="match status" value="1"/>
</dbReference>
<dbReference type="Pfam" id="PF00903">
    <property type="entry name" value="Glyoxalase"/>
    <property type="match status" value="1"/>
</dbReference>
<dbReference type="InterPro" id="IPR004360">
    <property type="entry name" value="Glyas_Fos-R_dOase_dom"/>
</dbReference>
<dbReference type="PROSITE" id="PS51819">
    <property type="entry name" value="VOC"/>
    <property type="match status" value="1"/>
</dbReference>
<dbReference type="InterPro" id="IPR037523">
    <property type="entry name" value="VOC_core"/>
</dbReference>
<feature type="domain" description="VOC" evidence="2">
    <location>
        <begin position="52"/>
        <end position="203"/>
    </location>
</feature>
<proteinExistence type="predicted"/>
<evidence type="ECO:0000313" key="3">
    <source>
        <dbReference type="EMBL" id="WFL76347.1"/>
    </source>
</evidence>
<dbReference type="EMBL" id="CP121106">
    <property type="protein sequence ID" value="WFL76347.1"/>
    <property type="molecule type" value="Genomic_DNA"/>
</dbReference>
<dbReference type="InterPro" id="IPR029068">
    <property type="entry name" value="Glyas_Bleomycin-R_OHBP_Dase"/>
</dbReference>
<gene>
    <name evidence="3" type="ORF">P7228_10090</name>
</gene>
<dbReference type="Gene3D" id="3.10.180.10">
    <property type="entry name" value="2,3-Dihydroxybiphenyl 1,2-Dioxygenase, domain 1"/>
    <property type="match status" value="1"/>
</dbReference>
<evidence type="ECO:0000259" key="2">
    <source>
        <dbReference type="PROSITE" id="PS51819"/>
    </source>
</evidence>
<dbReference type="SUPFAM" id="SSF54593">
    <property type="entry name" value="Glyoxalase/Bleomycin resistance protein/Dihydroxybiphenyl dioxygenase"/>
    <property type="match status" value="1"/>
</dbReference>
<keyword evidence="1" id="KW-0732">Signal</keyword>
<organism evidence="3 4">
    <name type="scientific">Altererythrobacter arenosus</name>
    <dbReference type="NCBI Taxonomy" id="3032592"/>
    <lineage>
        <taxon>Bacteria</taxon>
        <taxon>Pseudomonadati</taxon>
        <taxon>Pseudomonadota</taxon>
        <taxon>Alphaproteobacteria</taxon>
        <taxon>Sphingomonadales</taxon>
        <taxon>Erythrobacteraceae</taxon>
        <taxon>Altererythrobacter</taxon>
    </lineage>
</organism>
<evidence type="ECO:0000256" key="1">
    <source>
        <dbReference type="SAM" id="SignalP"/>
    </source>
</evidence>
<feature type="signal peptide" evidence="1">
    <location>
        <begin position="1"/>
        <end position="21"/>
    </location>
</feature>
<keyword evidence="4" id="KW-1185">Reference proteome</keyword>
<reference evidence="3 4" key="1">
    <citation type="submission" date="2023-03" db="EMBL/GenBank/DDBJ databases">
        <title>Altererythrobacter sp. CAU 1644 isolated from sand.</title>
        <authorList>
            <person name="Kim W."/>
        </authorList>
    </citation>
    <scope>NUCLEOTIDE SEQUENCE [LARGE SCALE GENOMIC DNA]</scope>
    <source>
        <strain evidence="3 4">CAU 1644</strain>
    </source>
</reference>
<evidence type="ECO:0000313" key="4">
    <source>
        <dbReference type="Proteomes" id="UP001215827"/>
    </source>
</evidence>
<dbReference type="Proteomes" id="UP001215827">
    <property type="component" value="Chromosome"/>
</dbReference>
<name>A0ABY8FMU5_9SPHN</name>
<accession>A0ABY8FMU5</accession>
<feature type="chain" id="PRO_5045268954" evidence="1">
    <location>
        <begin position="22"/>
        <end position="205"/>
    </location>
</feature>